<keyword evidence="1" id="KW-0472">Membrane</keyword>
<keyword evidence="1" id="KW-1133">Transmembrane helix</keyword>
<reference evidence="3" key="1">
    <citation type="journal article" date="2019" name="Int. J. Syst. Evol. Microbiol.">
        <title>The Global Catalogue of Microorganisms (GCM) 10K type strain sequencing project: providing services to taxonomists for standard genome sequencing and annotation.</title>
        <authorList>
            <consortium name="The Broad Institute Genomics Platform"/>
            <consortium name="The Broad Institute Genome Sequencing Center for Infectious Disease"/>
            <person name="Wu L."/>
            <person name="Ma J."/>
        </authorList>
    </citation>
    <scope>NUCLEOTIDE SEQUENCE [LARGE SCALE GENOMIC DNA]</scope>
    <source>
        <strain evidence="3">NBRC 112416</strain>
    </source>
</reference>
<proteinExistence type="predicted"/>
<dbReference type="EMBL" id="BSNS01000004">
    <property type="protein sequence ID" value="GLQ53581.1"/>
    <property type="molecule type" value="Genomic_DNA"/>
</dbReference>
<dbReference type="Proteomes" id="UP001156691">
    <property type="component" value="Unassembled WGS sequence"/>
</dbReference>
<protein>
    <submittedName>
        <fullName evidence="2">Uncharacterized protein</fullName>
    </submittedName>
</protein>
<evidence type="ECO:0000313" key="2">
    <source>
        <dbReference type="EMBL" id="GLQ53581.1"/>
    </source>
</evidence>
<keyword evidence="1" id="KW-0812">Transmembrane</keyword>
<evidence type="ECO:0000256" key="1">
    <source>
        <dbReference type="SAM" id="Phobius"/>
    </source>
</evidence>
<evidence type="ECO:0000313" key="3">
    <source>
        <dbReference type="Proteomes" id="UP001156691"/>
    </source>
</evidence>
<feature type="transmembrane region" description="Helical" evidence="1">
    <location>
        <begin position="20"/>
        <end position="40"/>
    </location>
</feature>
<gene>
    <name evidence="2" type="ORF">GCM10010862_08400</name>
</gene>
<name>A0ABQ5W1H8_9HYPH</name>
<keyword evidence="3" id="KW-1185">Reference proteome</keyword>
<comment type="caution">
    <text evidence="2">The sequence shown here is derived from an EMBL/GenBank/DDBJ whole genome shotgun (WGS) entry which is preliminary data.</text>
</comment>
<accession>A0ABQ5W1H8</accession>
<sequence length="150" mass="16171">MWLETVTLNIEPTVSLGQILSIVVPIILGGLGIYGAYLIFRTKTETSLAAVGEQLVDTNKRVSDLSAGAVTVSNELRDFRSHVERHFVEKDEIAELRLSVDKSIDRMQASLDTATATMGDVRDAVIALTASGGKSTVPAARRPSRSKTLT</sequence>
<organism evidence="2 3">
    <name type="scientific">Devosia nitrariae</name>
    <dbReference type="NCBI Taxonomy" id="2071872"/>
    <lineage>
        <taxon>Bacteria</taxon>
        <taxon>Pseudomonadati</taxon>
        <taxon>Pseudomonadota</taxon>
        <taxon>Alphaproteobacteria</taxon>
        <taxon>Hyphomicrobiales</taxon>
        <taxon>Devosiaceae</taxon>
        <taxon>Devosia</taxon>
    </lineage>
</organism>